<keyword evidence="5 9" id="KW-0479">Metal-binding</keyword>
<dbReference type="InterPro" id="IPR058560">
    <property type="entry name" value="DNA_primase_C"/>
</dbReference>
<dbReference type="GO" id="GO:0003677">
    <property type="term" value="F:DNA binding"/>
    <property type="evidence" value="ECO:0007669"/>
    <property type="project" value="UniProtKB-UniRule"/>
</dbReference>
<evidence type="ECO:0000256" key="8">
    <source>
        <dbReference type="ARBA" id="ARBA00023125"/>
    </source>
</evidence>
<dbReference type="GO" id="GO:0006269">
    <property type="term" value="P:DNA replication, synthesis of primer"/>
    <property type="evidence" value="ECO:0007669"/>
    <property type="project" value="UniProtKB-KW"/>
</dbReference>
<feature type="binding site" evidence="10">
    <location>
        <position position="382"/>
    </location>
    <ligand>
        <name>[4Fe-4S] cluster</name>
        <dbReference type="ChEBI" id="CHEBI:49883"/>
    </ligand>
</feature>
<comment type="function">
    <text evidence="9">DNA primase is the polymerase that synthesizes small RNA primers for the Okazaki fragments made during discontinuous DNA replication.</text>
</comment>
<dbReference type="Gene3D" id="1.20.930.80">
    <property type="match status" value="1"/>
</dbReference>
<dbReference type="InterPro" id="IPR016558">
    <property type="entry name" value="DNA_primase_lsu_euk"/>
</dbReference>
<dbReference type="Pfam" id="PF04104">
    <property type="entry name" value="DNA_primase_lrg"/>
    <property type="match status" value="1"/>
</dbReference>
<evidence type="ECO:0000256" key="5">
    <source>
        <dbReference type="ARBA" id="ARBA00022723"/>
    </source>
</evidence>
<dbReference type="PANTHER" id="PTHR10537:SF3">
    <property type="entry name" value="DNA PRIMASE LARGE SUBUNIT"/>
    <property type="match status" value="1"/>
</dbReference>
<feature type="binding site" evidence="10">
    <location>
        <position position="304"/>
    </location>
    <ligand>
        <name>[4Fe-4S] cluster</name>
        <dbReference type="ChEBI" id="CHEBI:49883"/>
    </ligand>
</feature>
<reference evidence="13 14" key="1">
    <citation type="journal article" date="2019" name="Sci. Rep.">
        <title>Comparative genomics of chytrid fungi reveal insights into the obligate biotrophic and pathogenic lifestyle of Synchytrium endobioticum.</title>
        <authorList>
            <person name="van de Vossenberg B.T.L.H."/>
            <person name="Warris S."/>
            <person name="Nguyen H.D.T."/>
            <person name="van Gent-Pelzer M.P.E."/>
            <person name="Joly D.L."/>
            <person name="van de Geest H.C."/>
            <person name="Bonants P.J.M."/>
            <person name="Smith D.S."/>
            <person name="Levesque C.A."/>
            <person name="van der Lee T.A.J."/>
        </authorList>
    </citation>
    <scope>NUCLEOTIDE SEQUENCE [LARGE SCALE GENOMIC DNA]</scope>
    <source>
        <strain evidence="13 14">CBS 675.73</strain>
    </source>
</reference>
<keyword evidence="3 9" id="KW-0639">Primosome</keyword>
<dbReference type="GO" id="GO:0046872">
    <property type="term" value="F:metal ion binding"/>
    <property type="evidence" value="ECO:0007669"/>
    <property type="project" value="UniProtKB-UniRule"/>
</dbReference>
<evidence type="ECO:0000256" key="10">
    <source>
        <dbReference type="PIRSR" id="PIRSR009449-1"/>
    </source>
</evidence>
<feature type="binding site" evidence="10">
    <location>
        <position position="438"/>
    </location>
    <ligand>
        <name>[4Fe-4S] cluster</name>
        <dbReference type="ChEBI" id="CHEBI:49883"/>
    </ligand>
</feature>
<feature type="region of interest" description="Disordered" evidence="11">
    <location>
        <begin position="498"/>
        <end position="523"/>
    </location>
</feature>
<dbReference type="STRING" id="246404.A0A507EJG1"/>
<evidence type="ECO:0000259" key="12">
    <source>
        <dbReference type="Pfam" id="PF04104"/>
    </source>
</evidence>
<evidence type="ECO:0000256" key="2">
    <source>
        <dbReference type="ARBA" id="ARBA00022485"/>
    </source>
</evidence>
<dbReference type="Pfam" id="PF26466">
    <property type="entry name" value="DNA_primase_lrg_N"/>
    <property type="match status" value="1"/>
</dbReference>
<keyword evidence="7 9" id="KW-0411">Iron-sulfur</keyword>
<evidence type="ECO:0000256" key="4">
    <source>
        <dbReference type="ARBA" id="ARBA00022705"/>
    </source>
</evidence>
<dbReference type="InterPro" id="IPR007238">
    <property type="entry name" value="DNA_primase_lsu_euk/arc"/>
</dbReference>
<dbReference type="GO" id="GO:0005658">
    <property type="term" value="C:alpha DNA polymerase:primase complex"/>
    <property type="evidence" value="ECO:0007669"/>
    <property type="project" value="TreeGrafter"/>
</dbReference>
<sequence length="523" mass="58884">MNSNKRQALGDDGDRDGNDGHARVHIAGRREALEYPFRLSLYDKLPRVQLDLNSFETYALDRLKVLRAIENAAVRNKSAAEMAAVIKAATDKYMRMDPNSARAMAGSKTLEDQRRKDHLSHFILRLAFCRTEDNRSWFMNHETLLFKYRFESEFQEERSGFLKFQQLNAPPISKQERETLFSELRSLFPTSYDQPFFKVPFEQVLPLVSRRAVVLKAGFAFVPETEQSTLVTNAFNKHLLTSLDTFSRSLPRMDEDDRLIPILNSIARQCASRDYTMDPNADPKAQILASEIDSLAAQGHFPLCMTNLHTHLRADSHLKHGGRLQFGLFLKGCGVSMEEALLYWRKAFNKLAADKFDKEYAYNIRFNYGKEGSRKDYAPYSCSKIIMSNPPSAGDHHGCPFRHSPPDALRSMVAKVAGEGVAVDVMRLAKEGHYQIACTRLFEATRVPAIRAASRAKSLAAAAGSSGSGESGDSGKNDLLVTNEGVVEVIEHPNQWFDLSYRGSDSGKHRGVSKKDDNMDVDR</sequence>
<dbReference type="AlphaFoldDB" id="A0A507EJG1"/>
<evidence type="ECO:0000256" key="3">
    <source>
        <dbReference type="ARBA" id="ARBA00022515"/>
    </source>
</evidence>
<keyword evidence="6 9" id="KW-0408">Iron</keyword>
<gene>
    <name evidence="13" type="ORF">CcCBS67573_g08665</name>
</gene>
<dbReference type="EMBL" id="QEAP01000604">
    <property type="protein sequence ID" value="TPX63515.1"/>
    <property type="molecule type" value="Genomic_DNA"/>
</dbReference>
<evidence type="ECO:0000313" key="13">
    <source>
        <dbReference type="EMBL" id="TPX63515.1"/>
    </source>
</evidence>
<comment type="caution">
    <text evidence="13">The sequence shown here is derived from an EMBL/GenBank/DDBJ whole genome shotgun (WGS) entry which is preliminary data.</text>
</comment>
<evidence type="ECO:0000256" key="1">
    <source>
        <dbReference type="ARBA" id="ARBA00010564"/>
    </source>
</evidence>
<name>A0A507EJG1_9FUNG</name>
<evidence type="ECO:0000256" key="6">
    <source>
        <dbReference type="ARBA" id="ARBA00023004"/>
    </source>
</evidence>
<evidence type="ECO:0000313" key="14">
    <source>
        <dbReference type="Proteomes" id="UP000320333"/>
    </source>
</evidence>
<comment type="cofactor">
    <cofactor evidence="9">
        <name>[4Fe-4S] cluster</name>
        <dbReference type="ChEBI" id="CHEBI:49883"/>
    </cofactor>
    <text evidence="9">Binds 1 [4Fe-4S] cluster.</text>
</comment>
<dbReference type="PANTHER" id="PTHR10537">
    <property type="entry name" value="DNA PRIMASE LARGE SUBUNIT"/>
    <property type="match status" value="1"/>
</dbReference>
<keyword evidence="14" id="KW-1185">Reference proteome</keyword>
<comment type="similarity">
    <text evidence="1 9">Belongs to the eukaryotic-type primase large subunit family.</text>
</comment>
<feature type="domain" description="DNA primase large subunit C-terminal" evidence="12">
    <location>
        <begin position="297"/>
        <end position="446"/>
    </location>
</feature>
<keyword evidence="2 9" id="KW-0004">4Fe-4S</keyword>
<protein>
    <recommendedName>
        <fullName evidence="9">DNA primase large subunit</fullName>
    </recommendedName>
</protein>
<keyword evidence="8 9" id="KW-0238">DNA-binding</keyword>
<keyword evidence="4 9" id="KW-0235">DNA replication</keyword>
<feature type="compositionally biased region" description="Basic and acidic residues" evidence="11">
    <location>
        <begin position="505"/>
        <end position="523"/>
    </location>
</feature>
<dbReference type="OrthoDB" id="421393at2759"/>
<accession>A0A507EJG1</accession>
<evidence type="ECO:0000256" key="7">
    <source>
        <dbReference type="ARBA" id="ARBA00023014"/>
    </source>
</evidence>
<feature type="binding site" evidence="10">
    <location>
        <position position="399"/>
    </location>
    <ligand>
        <name>[4Fe-4S] cluster</name>
        <dbReference type="ChEBI" id="CHEBI:49883"/>
    </ligand>
</feature>
<dbReference type="CDD" id="cd07322">
    <property type="entry name" value="PriL_PriS_Eukaryotic"/>
    <property type="match status" value="1"/>
</dbReference>
<organism evidence="13 14">
    <name type="scientific">Chytriomyces confervae</name>
    <dbReference type="NCBI Taxonomy" id="246404"/>
    <lineage>
        <taxon>Eukaryota</taxon>
        <taxon>Fungi</taxon>
        <taxon>Fungi incertae sedis</taxon>
        <taxon>Chytridiomycota</taxon>
        <taxon>Chytridiomycota incertae sedis</taxon>
        <taxon>Chytridiomycetes</taxon>
        <taxon>Chytridiales</taxon>
        <taxon>Chytriomycetaceae</taxon>
        <taxon>Chytriomyces</taxon>
    </lineage>
</organism>
<dbReference type="GO" id="GO:0006270">
    <property type="term" value="P:DNA replication initiation"/>
    <property type="evidence" value="ECO:0007669"/>
    <property type="project" value="TreeGrafter"/>
</dbReference>
<dbReference type="GO" id="GO:0051539">
    <property type="term" value="F:4 iron, 4 sulfur cluster binding"/>
    <property type="evidence" value="ECO:0007669"/>
    <property type="project" value="UniProtKB-UniRule"/>
</dbReference>
<proteinExistence type="inferred from homology"/>
<feature type="region of interest" description="Disordered" evidence="11">
    <location>
        <begin position="1"/>
        <end position="21"/>
    </location>
</feature>
<evidence type="ECO:0000256" key="9">
    <source>
        <dbReference type="PIRNR" id="PIRNR009449"/>
    </source>
</evidence>
<evidence type="ECO:0000256" key="11">
    <source>
        <dbReference type="SAM" id="MobiDB-lite"/>
    </source>
</evidence>
<dbReference type="Proteomes" id="UP000320333">
    <property type="component" value="Unassembled WGS sequence"/>
</dbReference>
<dbReference type="PIRSF" id="PIRSF009449">
    <property type="entry name" value="DNA_primase_large_subunit"/>
    <property type="match status" value="1"/>
</dbReference>